<organism evidence="3">
    <name type="scientific">Zea mays</name>
    <name type="common">Maize</name>
    <dbReference type="NCBI Taxonomy" id="4577"/>
    <lineage>
        <taxon>Eukaryota</taxon>
        <taxon>Viridiplantae</taxon>
        <taxon>Streptophyta</taxon>
        <taxon>Embryophyta</taxon>
        <taxon>Tracheophyta</taxon>
        <taxon>Spermatophyta</taxon>
        <taxon>Magnoliopsida</taxon>
        <taxon>Liliopsida</taxon>
        <taxon>Poales</taxon>
        <taxon>Poaceae</taxon>
        <taxon>PACMAD clade</taxon>
        <taxon>Panicoideae</taxon>
        <taxon>Andropogonodae</taxon>
        <taxon>Andropogoneae</taxon>
        <taxon>Tripsacinae</taxon>
        <taxon>Zea</taxon>
    </lineage>
</organism>
<feature type="region of interest" description="Disordered" evidence="1">
    <location>
        <begin position="1"/>
        <end position="25"/>
    </location>
</feature>
<protein>
    <submittedName>
        <fullName evidence="3">Glucose-6-phosphate/phosphate translocator 2</fullName>
    </submittedName>
</protein>
<accession>A0A1D6IDP6</accession>
<feature type="region of interest" description="Disordered" evidence="1">
    <location>
        <begin position="183"/>
        <end position="210"/>
    </location>
</feature>
<evidence type="ECO:0000256" key="2">
    <source>
        <dbReference type="SAM" id="Phobius"/>
    </source>
</evidence>
<evidence type="ECO:0000256" key="1">
    <source>
        <dbReference type="SAM" id="MobiDB-lite"/>
    </source>
</evidence>
<feature type="compositionally biased region" description="Basic residues" evidence="1">
    <location>
        <begin position="183"/>
        <end position="194"/>
    </location>
</feature>
<keyword evidence="2" id="KW-0472">Membrane</keyword>
<evidence type="ECO:0000313" key="3">
    <source>
        <dbReference type="EMBL" id="ONM57908.1"/>
    </source>
</evidence>
<keyword evidence="2" id="KW-1133">Transmembrane helix</keyword>
<keyword evidence="2" id="KW-0812">Transmembrane</keyword>
<feature type="region of interest" description="Disordered" evidence="1">
    <location>
        <begin position="118"/>
        <end position="143"/>
    </location>
</feature>
<dbReference type="AlphaFoldDB" id="A0A1D6IDP6"/>
<gene>
    <name evidence="3" type="ORF">ZEAMMB73_Zm00001d021653</name>
</gene>
<sequence>MLFSDETPRTRQPIPIPSHPSLFHNHQERGAGIQRARLQVLPRRALPGAGLLLPPPHHRRMRARRRHRAQLQHGWIHGGNDLQPGIRRPDHLLQEGDEGQVRERDELLRLPLHHVAGDPPALRRRHGGAQGVGSGLADSSRRDRSQLRLVGGGAERVLPPVQPGVLHVPGRDLAPHLLHRQHHEAHLRHRRVHHHLPDARPAHQRARGRHRHPRNLHLLPGQAVAALGARVWLSGLSSVHRRISSALEDITDYITFEDIYLACIIVLLLDPLFFFSYFLFS</sequence>
<dbReference type="EMBL" id="CM007650">
    <property type="protein sequence ID" value="ONM57908.1"/>
    <property type="molecule type" value="Genomic_DNA"/>
</dbReference>
<feature type="transmembrane region" description="Helical" evidence="2">
    <location>
        <begin position="259"/>
        <end position="280"/>
    </location>
</feature>
<reference evidence="3" key="1">
    <citation type="submission" date="2015-12" db="EMBL/GenBank/DDBJ databases">
        <title>Update maize B73 reference genome by single molecule sequencing technologies.</title>
        <authorList>
            <consortium name="Maize Genome Sequencing Project"/>
            <person name="Ware D."/>
        </authorList>
    </citation>
    <scope>NUCLEOTIDE SEQUENCE [LARGE SCALE GENOMIC DNA]</scope>
    <source>
        <tissue evidence="3">Seedling</tissue>
    </source>
</reference>
<name>A0A1D6IDP6_MAIZE</name>
<proteinExistence type="predicted"/>